<dbReference type="GO" id="GO:0000287">
    <property type="term" value="F:magnesium ion binding"/>
    <property type="evidence" value="ECO:0007669"/>
    <property type="project" value="TreeGrafter"/>
</dbReference>
<proteinExistence type="predicted"/>
<dbReference type="RefSeq" id="WP_013658186.1">
    <property type="nucleotide sequence ID" value="NC_015275.1"/>
</dbReference>
<evidence type="ECO:0000313" key="1">
    <source>
        <dbReference type="EMBL" id="ADZ84908.1"/>
    </source>
</evidence>
<name>F2JPX3_CELLD</name>
<dbReference type="AlphaFoldDB" id="F2JPX3"/>
<dbReference type="Proteomes" id="UP000008467">
    <property type="component" value="Chromosome"/>
</dbReference>
<dbReference type="PANTHER" id="PTHR10000">
    <property type="entry name" value="PHOSPHOSERINE PHOSPHATASE"/>
    <property type="match status" value="1"/>
</dbReference>
<dbReference type="SFLD" id="SFLDS00003">
    <property type="entry name" value="Haloacid_Dehalogenase"/>
    <property type="match status" value="1"/>
</dbReference>
<sequence length="266" mass="29827">MKKAIFLDIDGTLIDALGGLTEISPQVEKEIRMLQEKGAYVFVATGRPYAFINKSLLEFGFDGFILNNGAQVMINNETIGSTPMGSDFINQFVPVLEDKGIQYVLEDDKHAYMKASHKAFSQFYESVGIGKECFKCDYDHEQLNVYKIEIMCPNEEVLNQCVAFISQHSEYGYFQSIDDIHLEVYFKKNTKAAGIIKATQYLNIPIENTYAFGDGRNDIEMLDIVGCGIAMGNASDEVKQYANVVTDTVHNDGVAVGIRKYINDNR</sequence>
<reference evidence="1 2" key="1">
    <citation type="journal article" date="2011" name="J. Bacteriol.">
        <title>Complete genome sequence of the cellulose-degrading bacterium Cellulosilyticum lentocellum.</title>
        <authorList>
            <consortium name="US DOE Joint Genome Institute"/>
            <person name="Miller D.A."/>
            <person name="Suen G."/>
            <person name="Bruce D."/>
            <person name="Copeland A."/>
            <person name="Cheng J.F."/>
            <person name="Detter C."/>
            <person name="Goodwin L.A."/>
            <person name="Han C.S."/>
            <person name="Hauser L.J."/>
            <person name="Land M.L."/>
            <person name="Lapidus A."/>
            <person name="Lucas S."/>
            <person name="Meincke L."/>
            <person name="Pitluck S."/>
            <person name="Tapia R."/>
            <person name="Teshima H."/>
            <person name="Woyke T."/>
            <person name="Fox B.G."/>
            <person name="Angert E.R."/>
            <person name="Currie C.R."/>
        </authorList>
    </citation>
    <scope>NUCLEOTIDE SEQUENCE [LARGE SCALE GENOMIC DNA]</scope>
    <source>
        <strain evidence="2">ATCC 49066 / DSM 5427 / NCIMB 11756 / RHM5</strain>
    </source>
</reference>
<dbReference type="PROSITE" id="PS01229">
    <property type="entry name" value="COF_2"/>
    <property type="match status" value="1"/>
</dbReference>
<dbReference type="InterPro" id="IPR000150">
    <property type="entry name" value="Cof"/>
</dbReference>
<dbReference type="STRING" id="642492.Clole_3214"/>
<dbReference type="NCBIfam" id="TIGR01484">
    <property type="entry name" value="HAD-SF-IIB"/>
    <property type="match status" value="1"/>
</dbReference>
<dbReference type="InterPro" id="IPR036412">
    <property type="entry name" value="HAD-like_sf"/>
</dbReference>
<dbReference type="HOGENOM" id="CLU_044146_7_2_9"/>
<dbReference type="KEGG" id="cle:Clole_3214"/>
<organism evidence="1 2">
    <name type="scientific">Cellulosilyticum lentocellum (strain ATCC 49066 / DSM 5427 / NCIMB 11756 / RHM5)</name>
    <name type="common">Clostridium lentocellum</name>
    <dbReference type="NCBI Taxonomy" id="642492"/>
    <lineage>
        <taxon>Bacteria</taxon>
        <taxon>Bacillati</taxon>
        <taxon>Bacillota</taxon>
        <taxon>Clostridia</taxon>
        <taxon>Lachnospirales</taxon>
        <taxon>Cellulosilyticaceae</taxon>
        <taxon>Cellulosilyticum</taxon>
    </lineage>
</organism>
<accession>F2JPX3</accession>
<dbReference type="NCBIfam" id="TIGR00099">
    <property type="entry name" value="Cof-subfamily"/>
    <property type="match status" value="1"/>
</dbReference>
<dbReference type="eggNOG" id="COG0561">
    <property type="taxonomic scope" value="Bacteria"/>
</dbReference>
<keyword evidence="2" id="KW-1185">Reference proteome</keyword>
<dbReference type="Gene3D" id="3.30.1240.10">
    <property type="match status" value="1"/>
</dbReference>
<dbReference type="Pfam" id="PF08282">
    <property type="entry name" value="Hydrolase_3"/>
    <property type="match status" value="1"/>
</dbReference>
<dbReference type="SFLD" id="SFLDG01140">
    <property type="entry name" value="C2.B:_Phosphomannomutase_and_P"/>
    <property type="match status" value="1"/>
</dbReference>
<gene>
    <name evidence="1" type="ordered locus">Clole_3214</name>
</gene>
<dbReference type="EMBL" id="CP002582">
    <property type="protein sequence ID" value="ADZ84908.1"/>
    <property type="molecule type" value="Genomic_DNA"/>
</dbReference>
<dbReference type="Gene3D" id="3.40.50.1000">
    <property type="entry name" value="HAD superfamily/HAD-like"/>
    <property type="match status" value="1"/>
</dbReference>
<dbReference type="SUPFAM" id="SSF56784">
    <property type="entry name" value="HAD-like"/>
    <property type="match status" value="1"/>
</dbReference>
<evidence type="ECO:0000313" key="2">
    <source>
        <dbReference type="Proteomes" id="UP000008467"/>
    </source>
</evidence>
<dbReference type="InterPro" id="IPR023214">
    <property type="entry name" value="HAD_sf"/>
</dbReference>
<dbReference type="PANTHER" id="PTHR10000:SF8">
    <property type="entry name" value="HAD SUPERFAMILY HYDROLASE-LIKE, TYPE 3"/>
    <property type="match status" value="1"/>
</dbReference>
<dbReference type="GO" id="GO:0005829">
    <property type="term" value="C:cytosol"/>
    <property type="evidence" value="ECO:0007669"/>
    <property type="project" value="TreeGrafter"/>
</dbReference>
<keyword evidence="1" id="KW-0378">Hydrolase</keyword>
<dbReference type="GO" id="GO:0016791">
    <property type="term" value="F:phosphatase activity"/>
    <property type="evidence" value="ECO:0007669"/>
    <property type="project" value="TreeGrafter"/>
</dbReference>
<protein>
    <submittedName>
        <fullName evidence="1">Cof-like hydrolase</fullName>
    </submittedName>
</protein>
<dbReference type="InterPro" id="IPR006379">
    <property type="entry name" value="HAD-SF_hydro_IIB"/>
</dbReference>